<accession>A0A445GXL5</accession>
<dbReference type="Proteomes" id="UP000289340">
    <property type="component" value="Chromosome 15"/>
</dbReference>
<evidence type="ECO:0000313" key="3">
    <source>
        <dbReference type="Proteomes" id="UP000289340"/>
    </source>
</evidence>
<reference evidence="2 3" key="1">
    <citation type="submission" date="2018-09" db="EMBL/GenBank/DDBJ databases">
        <title>A high-quality reference genome of wild soybean provides a powerful tool to mine soybean genomes.</title>
        <authorList>
            <person name="Xie M."/>
            <person name="Chung C.Y.L."/>
            <person name="Li M.-W."/>
            <person name="Wong F.-L."/>
            <person name="Chan T.-F."/>
            <person name="Lam H.-M."/>
        </authorList>
    </citation>
    <scope>NUCLEOTIDE SEQUENCE [LARGE SCALE GENOMIC DNA]</scope>
    <source>
        <strain evidence="3">cv. W05</strain>
        <tissue evidence="2">Hypocotyl of etiolated seedlings</tissue>
    </source>
</reference>
<name>A0A445GXL5_GLYSO</name>
<dbReference type="EMBL" id="QZWG01000015">
    <property type="protein sequence ID" value="RZB65999.1"/>
    <property type="molecule type" value="Genomic_DNA"/>
</dbReference>
<feature type="signal peptide" evidence="1">
    <location>
        <begin position="1"/>
        <end position="18"/>
    </location>
</feature>
<organism evidence="2 3">
    <name type="scientific">Glycine soja</name>
    <name type="common">Wild soybean</name>
    <dbReference type="NCBI Taxonomy" id="3848"/>
    <lineage>
        <taxon>Eukaryota</taxon>
        <taxon>Viridiplantae</taxon>
        <taxon>Streptophyta</taxon>
        <taxon>Embryophyta</taxon>
        <taxon>Tracheophyta</taxon>
        <taxon>Spermatophyta</taxon>
        <taxon>Magnoliopsida</taxon>
        <taxon>eudicotyledons</taxon>
        <taxon>Gunneridae</taxon>
        <taxon>Pentapetalae</taxon>
        <taxon>rosids</taxon>
        <taxon>fabids</taxon>
        <taxon>Fabales</taxon>
        <taxon>Fabaceae</taxon>
        <taxon>Papilionoideae</taxon>
        <taxon>50 kb inversion clade</taxon>
        <taxon>NPAAA clade</taxon>
        <taxon>indigoferoid/millettioid clade</taxon>
        <taxon>Phaseoleae</taxon>
        <taxon>Glycine</taxon>
        <taxon>Glycine subgen. Soja</taxon>
    </lineage>
</organism>
<feature type="non-terminal residue" evidence="2">
    <location>
        <position position="1"/>
    </location>
</feature>
<protein>
    <submittedName>
        <fullName evidence="2">Uncharacterized protein</fullName>
    </submittedName>
</protein>
<sequence length="112" mass="12286">GILSCSLVFLLLTHAILCSPYEVVPEAAFCPFPSPSIRVVLKIQLILLFLPAAGCYSSLVSNSLLASKLAINQPVEWKQQLNQSLCCMHLLDLHLFHCSYPSLAGNCFQPII</sequence>
<feature type="chain" id="PRO_5019168291" evidence="1">
    <location>
        <begin position="19"/>
        <end position="112"/>
    </location>
</feature>
<comment type="caution">
    <text evidence="2">The sequence shown here is derived from an EMBL/GenBank/DDBJ whole genome shotgun (WGS) entry which is preliminary data.</text>
</comment>
<evidence type="ECO:0000313" key="2">
    <source>
        <dbReference type="EMBL" id="RZB65999.1"/>
    </source>
</evidence>
<dbReference type="AlphaFoldDB" id="A0A445GXL5"/>
<gene>
    <name evidence="2" type="ORF">D0Y65_041876</name>
</gene>
<evidence type="ECO:0000256" key="1">
    <source>
        <dbReference type="SAM" id="SignalP"/>
    </source>
</evidence>
<proteinExistence type="predicted"/>
<keyword evidence="3" id="KW-1185">Reference proteome</keyword>
<feature type="non-terminal residue" evidence="2">
    <location>
        <position position="112"/>
    </location>
</feature>
<keyword evidence="1" id="KW-0732">Signal</keyword>